<sequence>MINFDLISDIHLDFWIKYSGNFSKMEEQMDEFIKSILPDSPSNILVIAGDLGHFNQQNFIFINKMMEIYKNILIVAGNHDYYLESKSIKNKYRKNSLNRWNEMRQFIQRFSNVMILDGTLVEIDTINFGGCGMWYDFQYGYQVLKASELEVFNHWKSVSNDSVLIEGKPRLVELMFQEEKKKLNQVLNKSNVIVTHFSPDWAHVPIDRAHDLATSFYYFDGQEFFNGIKNKIWCFGHVHKRMDYMHYDCRFINASLGYPGENNGLPSKIINVNHYA</sequence>
<dbReference type="PANTHER" id="PTHR37844">
    <property type="entry name" value="SER/THR PROTEIN PHOSPHATASE SUPERFAMILY (AFU_ORTHOLOGUE AFUA_1G14840)"/>
    <property type="match status" value="1"/>
</dbReference>
<organism evidence="2">
    <name type="scientific">Paenibacillus sp. SYP-B3998</name>
    <dbReference type="NCBI Taxonomy" id="2678564"/>
    <lineage>
        <taxon>Bacteria</taxon>
        <taxon>Bacillati</taxon>
        <taxon>Bacillota</taxon>
        <taxon>Bacilli</taxon>
        <taxon>Bacillales</taxon>
        <taxon>Paenibacillaceae</taxon>
        <taxon>Paenibacillus</taxon>
    </lineage>
</organism>
<dbReference type="InterPro" id="IPR004843">
    <property type="entry name" value="Calcineurin-like_PHP"/>
</dbReference>
<accession>A0A6G4A2A5</accession>
<dbReference type="InterPro" id="IPR029052">
    <property type="entry name" value="Metallo-depent_PP-like"/>
</dbReference>
<name>A0A6G4A2A5_9BACL</name>
<comment type="caution">
    <text evidence="2">The sequence shown here is derived from an EMBL/GenBank/DDBJ whole genome shotgun (WGS) entry which is preliminary data.</text>
</comment>
<gene>
    <name evidence="2" type="ORF">GK047_21760</name>
</gene>
<dbReference type="SUPFAM" id="SSF56300">
    <property type="entry name" value="Metallo-dependent phosphatases"/>
    <property type="match status" value="1"/>
</dbReference>
<proteinExistence type="predicted"/>
<dbReference type="EMBL" id="JAAIKC010000010">
    <property type="protein sequence ID" value="NEW08626.1"/>
    <property type="molecule type" value="Genomic_DNA"/>
</dbReference>
<dbReference type="GO" id="GO:0016787">
    <property type="term" value="F:hydrolase activity"/>
    <property type="evidence" value="ECO:0007669"/>
    <property type="project" value="InterPro"/>
</dbReference>
<dbReference type="Gene3D" id="3.60.21.10">
    <property type="match status" value="1"/>
</dbReference>
<dbReference type="Pfam" id="PF00149">
    <property type="entry name" value="Metallophos"/>
    <property type="match status" value="1"/>
</dbReference>
<protein>
    <recommendedName>
        <fullName evidence="1">Calcineurin-like phosphoesterase domain-containing protein</fullName>
    </recommendedName>
</protein>
<dbReference type="PANTHER" id="PTHR37844:SF2">
    <property type="entry name" value="SER_THR PROTEIN PHOSPHATASE SUPERFAMILY (AFU_ORTHOLOGUE AFUA_1G14840)"/>
    <property type="match status" value="1"/>
</dbReference>
<evidence type="ECO:0000259" key="1">
    <source>
        <dbReference type="Pfam" id="PF00149"/>
    </source>
</evidence>
<dbReference type="RefSeq" id="WP_163951676.1">
    <property type="nucleotide sequence ID" value="NZ_JAAIKC010000010.1"/>
</dbReference>
<feature type="domain" description="Calcineurin-like phosphoesterase" evidence="1">
    <location>
        <begin position="4"/>
        <end position="240"/>
    </location>
</feature>
<evidence type="ECO:0000313" key="2">
    <source>
        <dbReference type="EMBL" id="NEW08626.1"/>
    </source>
</evidence>
<reference evidence="2" key="1">
    <citation type="submission" date="2020-02" db="EMBL/GenBank/DDBJ databases">
        <authorList>
            <person name="Shen X.-R."/>
            <person name="Zhang Y.-X."/>
        </authorList>
    </citation>
    <scope>NUCLEOTIDE SEQUENCE</scope>
    <source>
        <strain evidence="2">SYP-B3998</strain>
    </source>
</reference>
<dbReference type="AlphaFoldDB" id="A0A6G4A2A5"/>